<dbReference type="PANTHER" id="PTHR30096">
    <property type="entry name" value="4,5-DOPA DIOXYGENASE EXTRADIOL-LIKE PROTEIN"/>
    <property type="match status" value="1"/>
</dbReference>
<keyword evidence="3" id="KW-0479">Metal-binding</keyword>
<dbReference type="Proteomes" id="UP001374579">
    <property type="component" value="Unassembled WGS sequence"/>
</dbReference>
<comment type="cofactor">
    <cofactor evidence="1">
        <name>Zn(2+)</name>
        <dbReference type="ChEBI" id="CHEBI:29105"/>
    </cofactor>
</comment>
<evidence type="ECO:0000256" key="4">
    <source>
        <dbReference type="ARBA" id="ARBA00022833"/>
    </source>
</evidence>
<dbReference type="Pfam" id="PF02900">
    <property type="entry name" value="LigB"/>
    <property type="match status" value="1"/>
</dbReference>
<feature type="domain" description="Extradiol ring-cleavage dioxygenase class III enzyme subunit B" evidence="6">
    <location>
        <begin position="11"/>
        <end position="258"/>
    </location>
</feature>
<dbReference type="EMBL" id="JBAMIC010000002">
    <property type="protein sequence ID" value="KAK7112437.1"/>
    <property type="molecule type" value="Genomic_DNA"/>
</dbReference>
<protein>
    <recommendedName>
        <fullName evidence="6">Extradiol ring-cleavage dioxygenase class III enzyme subunit B domain-containing protein</fullName>
    </recommendedName>
</protein>
<dbReference type="Gene3D" id="3.40.830.10">
    <property type="entry name" value="LigB-like"/>
    <property type="match status" value="1"/>
</dbReference>
<evidence type="ECO:0000313" key="8">
    <source>
        <dbReference type="Proteomes" id="UP001374579"/>
    </source>
</evidence>
<dbReference type="PIRSF" id="PIRSF006157">
    <property type="entry name" value="Doxgns_DODA"/>
    <property type="match status" value="1"/>
</dbReference>
<proteinExistence type="inferred from homology"/>
<evidence type="ECO:0000313" key="7">
    <source>
        <dbReference type="EMBL" id="KAK7112437.1"/>
    </source>
</evidence>
<gene>
    <name evidence="7" type="ORF">V1264_011895</name>
</gene>
<dbReference type="GO" id="GO:0008198">
    <property type="term" value="F:ferrous iron binding"/>
    <property type="evidence" value="ECO:0007669"/>
    <property type="project" value="InterPro"/>
</dbReference>
<organism evidence="7 8">
    <name type="scientific">Littorina saxatilis</name>
    <dbReference type="NCBI Taxonomy" id="31220"/>
    <lineage>
        <taxon>Eukaryota</taxon>
        <taxon>Metazoa</taxon>
        <taxon>Spiralia</taxon>
        <taxon>Lophotrochozoa</taxon>
        <taxon>Mollusca</taxon>
        <taxon>Gastropoda</taxon>
        <taxon>Caenogastropoda</taxon>
        <taxon>Littorinimorpha</taxon>
        <taxon>Littorinoidea</taxon>
        <taxon>Littorinidae</taxon>
        <taxon>Littorina</taxon>
    </lineage>
</organism>
<dbReference type="GO" id="GO:0008270">
    <property type="term" value="F:zinc ion binding"/>
    <property type="evidence" value="ECO:0007669"/>
    <property type="project" value="InterPro"/>
</dbReference>
<dbReference type="CDD" id="cd07363">
    <property type="entry name" value="45_DOPA_Dioxygenase"/>
    <property type="match status" value="1"/>
</dbReference>
<dbReference type="InterPro" id="IPR014436">
    <property type="entry name" value="Extradiol_dOase_DODA"/>
</dbReference>
<evidence type="ECO:0000256" key="1">
    <source>
        <dbReference type="ARBA" id="ARBA00001947"/>
    </source>
</evidence>
<comment type="caution">
    <text evidence="7">The sequence shown here is derived from an EMBL/GenBank/DDBJ whole genome shotgun (WGS) entry which is preliminary data.</text>
</comment>
<evidence type="ECO:0000256" key="2">
    <source>
        <dbReference type="ARBA" id="ARBA00007581"/>
    </source>
</evidence>
<keyword evidence="5" id="KW-0560">Oxidoreductase</keyword>
<dbReference type="InterPro" id="IPR004183">
    <property type="entry name" value="Xdiol_dOase_suB"/>
</dbReference>
<evidence type="ECO:0000259" key="6">
    <source>
        <dbReference type="Pfam" id="PF02900"/>
    </source>
</evidence>
<sequence length="281" mass="31168">MTEVAKQPVVFLSHGGGPSFFMSYKDSGGAKSFLKGMDRDSSAAHYLKNMATKENMQSCKAILVISAHWEEKTVTVQTTPQPDLYYDYYGFPPETYKLNWPAKGAPELAQKTRALLEAKGIKCATDGERGYDHGVFVPLLLVFPKPKVPVFQLSLDASLLPEKHLALGEALAPLREEGVLIIGSGFTTHRMGGPAPPEYGKKFQDWLHDVLKNPDMTSEQRRERLASCHRDQRVKDAHPRIEHFLPFLVVMAAAGYSSGKVLFSGAVIKGEALLEHYMFDA</sequence>
<dbReference type="PANTHER" id="PTHR30096:SF0">
    <property type="entry name" value="4,5-DOPA DIOXYGENASE EXTRADIOL-LIKE PROTEIN"/>
    <property type="match status" value="1"/>
</dbReference>
<reference evidence="7 8" key="1">
    <citation type="submission" date="2024-02" db="EMBL/GenBank/DDBJ databases">
        <title>Chromosome-scale genome assembly of the rough periwinkle Littorina saxatilis.</title>
        <authorList>
            <person name="De Jode A."/>
            <person name="Faria R."/>
            <person name="Formenti G."/>
            <person name="Sims Y."/>
            <person name="Smith T.P."/>
            <person name="Tracey A."/>
            <person name="Wood J.M.D."/>
            <person name="Zagrodzka Z.B."/>
            <person name="Johannesson K."/>
            <person name="Butlin R.K."/>
            <person name="Leder E.H."/>
        </authorList>
    </citation>
    <scope>NUCLEOTIDE SEQUENCE [LARGE SCALE GENOMIC DNA]</scope>
    <source>
        <strain evidence="7">Snail1</strain>
        <tissue evidence="7">Muscle</tissue>
    </source>
</reference>
<dbReference type="SUPFAM" id="SSF53213">
    <property type="entry name" value="LigB-like"/>
    <property type="match status" value="1"/>
</dbReference>
<dbReference type="GO" id="GO:0016702">
    <property type="term" value="F:oxidoreductase activity, acting on single donors with incorporation of molecular oxygen, incorporation of two atoms of oxygen"/>
    <property type="evidence" value="ECO:0007669"/>
    <property type="project" value="UniProtKB-ARBA"/>
</dbReference>
<accession>A0AAN9BVQ4</accession>
<evidence type="ECO:0000256" key="5">
    <source>
        <dbReference type="ARBA" id="ARBA00023002"/>
    </source>
</evidence>
<name>A0AAN9BVQ4_9CAEN</name>
<keyword evidence="4" id="KW-0862">Zinc</keyword>
<keyword evidence="8" id="KW-1185">Reference proteome</keyword>
<comment type="similarity">
    <text evidence="2">Belongs to the DODA-type extradiol aromatic ring-opening dioxygenase family.</text>
</comment>
<dbReference type="AlphaFoldDB" id="A0AAN9BVQ4"/>
<evidence type="ECO:0000256" key="3">
    <source>
        <dbReference type="ARBA" id="ARBA00022723"/>
    </source>
</evidence>